<protein>
    <recommendedName>
        <fullName evidence="3">DUF4817 domain-containing protein</fullName>
    </recommendedName>
</protein>
<accession>A0AAV8X6K2</accession>
<proteinExistence type="predicted"/>
<gene>
    <name evidence="1" type="ORF">NQ318_007713</name>
</gene>
<dbReference type="EMBL" id="JAPWTK010001075">
    <property type="protein sequence ID" value="KAJ8934234.1"/>
    <property type="molecule type" value="Genomic_DNA"/>
</dbReference>
<evidence type="ECO:0000313" key="2">
    <source>
        <dbReference type="Proteomes" id="UP001162162"/>
    </source>
</evidence>
<dbReference type="AlphaFoldDB" id="A0AAV8X6K2"/>
<evidence type="ECO:0000313" key="1">
    <source>
        <dbReference type="EMBL" id="KAJ8934234.1"/>
    </source>
</evidence>
<keyword evidence="2" id="KW-1185">Reference proteome</keyword>
<evidence type="ECO:0008006" key="3">
    <source>
        <dbReference type="Google" id="ProtNLM"/>
    </source>
</evidence>
<organism evidence="1 2">
    <name type="scientific">Aromia moschata</name>
    <dbReference type="NCBI Taxonomy" id="1265417"/>
    <lineage>
        <taxon>Eukaryota</taxon>
        <taxon>Metazoa</taxon>
        <taxon>Ecdysozoa</taxon>
        <taxon>Arthropoda</taxon>
        <taxon>Hexapoda</taxon>
        <taxon>Insecta</taxon>
        <taxon>Pterygota</taxon>
        <taxon>Neoptera</taxon>
        <taxon>Endopterygota</taxon>
        <taxon>Coleoptera</taxon>
        <taxon>Polyphaga</taxon>
        <taxon>Cucujiformia</taxon>
        <taxon>Chrysomeloidea</taxon>
        <taxon>Cerambycidae</taxon>
        <taxon>Cerambycinae</taxon>
        <taxon>Callichromatini</taxon>
        <taxon>Aromia</taxon>
    </lineage>
</organism>
<reference evidence="1" key="1">
    <citation type="journal article" date="2023" name="Insect Mol. Biol.">
        <title>Genome sequencing provides insights into the evolution of gene families encoding plant cell wall-degrading enzymes in longhorned beetles.</title>
        <authorList>
            <person name="Shin N.R."/>
            <person name="Okamura Y."/>
            <person name="Kirsch R."/>
            <person name="Pauchet Y."/>
        </authorList>
    </citation>
    <scope>NUCLEOTIDE SEQUENCE</scope>
    <source>
        <strain evidence="1">AMC_N1</strain>
    </source>
</reference>
<comment type="caution">
    <text evidence="1">The sequence shown here is derived from an EMBL/GenBank/DDBJ whole genome shotgun (WGS) entry which is preliminary data.</text>
</comment>
<name>A0AAV8X6K2_9CUCU</name>
<sequence>MRYQTKFVRETNVFSPNCWETPRCVSNRVLLDMHFNGCANGNAFQAQRKNAEQYPERRLPHHTTFTDIHQRLREFGKFEKRGHDSGRTPEVRTEALEEDVLNLIEESPENFKRLKSLSSSTGAGITDSRFFTACGCETIRNSPGIFQNIRNCMRNRVDACIRAERNHFQHFL</sequence>
<dbReference type="Proteomes" id="UP001162162">
    <property type="component" value="Unassembled WGS sequence"/>
</dbReference>